<dbReference type="AlphaFoldDB" id="A0ABD5SR67"/>
<dbReference type="RefSeq" id="WP_273740415.1">
    <property type="nucleotide sequence ID" value="NZ_JAQIVI010000390.1"/>
</dbReference>
<gene>
    <name evidence="3" type="ORF">ACFQE6_21865</name>
</gene>
<dbReference type="EC" id="3.5.-.-" evidence="3"/>
<keyword evidence="4" id="KW-1185">Reference proteome</keyword>
<name>A0ABD5SR67_9EURY</name>
<evidence type="ECO:0000313" key="4">
    <source>
        <dbReference type="Proteomes" id="UP001596383"/>
    </source>
</evidence>
<dbReference type="Pfam" id="PF01042">
    <property type="entry name" value="Ribonuc_L-PSP"/>
    <property type="match status" value="1"/>
</dbReference>
<dbReference type="InterPro" id="IPR035959">
    <property type="entry name" value="RutC-like_sf"/>
</dbReference>
<dbReference type="InterPro" id="IPR006175">
    <property type="entry name" value="YjgF/YER057c/UK114"/>
</dbReference>
<dbReference type="CDD" id="cd00448">
    <property type="entry name" value="YjgF_YER057c_UK114_family"/>
    <property type="match status" value="1"/>
</dbReference>
<dbReference type="Gene3D" id="3.30.1330.40">
    <property type="entry name" value="RutC-like"/>
    <property type="match status" value="1"/>
</dbReference>
<comment type="caution">
    <text evidence="3">The sequence shown here is derived from an EMBL/GenBank/DDBJ whole genome shotgun (WGS) entry which is preliminary data.</text>
</comment>
<dbReference type="PANTHER" id="PTHR11803">
    <property type="entry name" value="2-IMINOBUTANOATE/2-IMINOPROPANOATE DEAMINASE RIDA"/>
    <property type="match status" value="1"/>
</dbReference>
<protein>
    <submittedName>
        <fullName evidence="3">RidA family protein</fullName>
        <ecNumber evidence="3">3.5.-.-</ecNumber>
    </submittedName>
</protein>
<organism evidence="3 4">
    <name type="scientific">Natrinema soli</name>
    <dbReference type="NCBI Taxonomy" id="1930624"/>
    <lineage>
        <taxon>Archaea</taxon>
        <taxon>Methanobacteriati</taxon>
        <taxon>Methanobacteriota</taxon>
        <taxon>Stenosarchaea group</taxon>
        <taxon>Halobacteria</taxon>
        <taxon>Halobacteriales</taxon>
        <taxon>Natrialbaceae</taxon>
        <taxon>Natrinema</taxon>
    </lineage>
</organism>
<feature type="region of interest" description="Disordered" evidence="2">
    <location>
        <begin position="1"/>
        <end position="34"/>
    </location>
</feature>
<reference evidence="3 4" key="1">
    <citation type="journal article" date="2019" name="Int. J. Syst. Evol. Microbiol.">
        <title>The Global Catalogue of Microorganisms (GCM) 10K type strain sequencing project: providing services to taxonomists for standard genome sequencing and annotation.</title>
        <authorList>
            <consortium name="The Broad Institute Genomics Platform"/>
            <consortium name="The Broad Institute Genome Sequencing Center for Infectious Disease"/>
            <person name="Wu L."/>
            <person name="Ma J."/>
        </authorList>
    </citation>
    <scope>NUCLEOTIDE SEQUENCE [LARGE SCALE GENOMIC DNA]</scope>
    <source>
        <strain evidence="3 4">LMG 29247</strain>
    </source>
</reference>
<accession>A0ABD5SR67</accession>
<sequence>MASESTTRTRVVSRASDATRKQRDGTEFTGAFGQRTGDSDLLFVEGQLPERDGTVESNDSASKQLELCLENLESVLAQRGRTIENVLQVTLYLADMDAYEQVNETYEQYFEETYPARTTVGVCELLGGATVTVDAVVAVE</sequence>
<keyword evidence="3" id="KW-0378">Hydrolase</keyword>
<feature type="compositionally biased region" description="Polar residues" evidence="2">
    <location>
        <begin position="1"/>
        <end position="10"/>
    </location>
</feature>
<evidence type="ECO:0000256" key="1">
    <source>
        <dbReference type="ARBA" id="ARBA00010552"/>
    </source>
</evidence>
<feature type="compositionally biased region" description="Basic and acidic residues" evidence="2">
    <location>
        <begin position="17"/>
        <end position="26"/>
    </location>
</feature>
<dbReference type="EMBL" id="JBHSWV010000390">
    <property type="protein sequence ID" value="MFC6767537.1"/>
    <property type="molecule type" value="Genomic_DNA"/>
</dbReference>
<dbReference type="GO" id="GO:0016787">
    <property type="term" value="F:hydrolase activity"/>
    <property type="evidence" value="ECO:0007669"/>
    <property type="project" value="UniProtKB-KW"/>
</dbReference>
<comment type="similarity">
    <text evidence="1">Belongs to the RutC family.</text>
</comment>
<proteinExistence type="inferred from homology"/>
<evidence type="ECO:0000313" key="3">
    <source>
        <dbReference type="EMBL" id="MFC6767537.1"/>
    </source>
</evidence>
<evidence type="ECO:0000256" key="2">
    <source>
        <dbReference type="SAM" id="MobiDB-lite"/>
    </source>
</evidence>
<dbReference type="SUPFAM" id="SSF55298">
    <property type="entry name" value="YjgF-like"/>
    <property type="match status" value="1"/>
</dbReference>
<dbReference type="Proteomes" id="UP001596383">
    <property type="component" value="Unassembled WGS sequence"/>
</dbReference>
<dbReference type="PANTHER" id="PTHR11803:SF58">
    <property type="entry name" value="PROTEIN HMF1-RELATED"/>
    <property type="match status" value="1"/>
</dbReference>